<accession>A0ABT0PK99</accession>
<dbReference type="InterPro" id="IPR038765">
    <property type="entry name" value="Papain-like_cys_pep_sf"/>
</dbReference>
<proteinExistence type="predicted"/>
<sequence>MESSHLARRGLHEGRLTPPSEVADRTGTDELPKSPRASAIEAEPMVQQQDQVRPLEETSTPITERKVKPFPVEKEHFKPPKTVPPFPAMNFIRPDGYNTCFISSALQFLGRMLDDDYLNRLIGAQDRYHRDPNSSGCPPALLAGKSKEDQNAVIQNWLHFQELFCEAMVMVRQPSGEQETVPEGFMDEFLKRLRRLGRDSGHQRTCDLLGREETNSKINQTDVCEFLRCLDELLGLTDEAYDWKGAVKLQDDQRAVVGKLENGQNVYVDMRQDKPEFAPFHLVSLPYQSEHDPTNYFEKCLAPTVAKDPKPFSKNDAEIKIRDAFDEIRFSNPALSEEVEQKLHTLQVKPGYPLETGTNIYLKPDCDSISIRLNMTARESDVEPGSYDLQKESGGIIPEKLSYTTDDEAFYMRDKTTGKKYVVKMSPIGGVDAEEKDSRQHAQASRLARKFYEIAGAKVLKNSTVTKIYESDDPDKNGEPKILSVTEDPAETPEQCLDCRPNEVSRVLDSKDWRGKEYIIFDAWLGNLGIVNGRSGGLGLARVEFHSSTNPDILMGESHELCRTEFECFGYKYKEAERGIFANTALLDLNALLDSKLFKDAGITKRDLEYGKRLLKKMTDNVIKETIWGSGFADKEWLIDVLISRRDSIKNDTFGDGEDINALDSMNRRETNLEFSPDNGCRKLTKEAVRALQSSRGEIELQANELIEGDETREAKFTGKAKSIVCHAGSTLSEGHYITLQRYHDTWFVLDDCLKYNGKPAGMVPVWAYIRMLDPDYKSDSPNGIDNVIALFKIDDDRKFVPYLVGYERNKGVLDERSLQRATYEQHVVEAYHTAHPQFFPQPVSPPDVHVDEPMDKAPIADTGLEQMEVSNAPVLPPESTLPVCSESVTSSTQEAGTVTVQHVIDNPNVTVEPVLLSSARNNVVPTPMAVPTPVPTNVGTATVSQQQTGIPAATTTGIQQQPPVTPAATSSSGIGTRRPRDSSSPSQQDNAKRRKQQIQFIRERHNHRRK</sequence>
<feature type="compositionally biased region" description="Basic and acidic residues" evidence="1">
    <location>
        <begin position="22"/>
        <end position="33"/>
    </location>
</feature>
<organism evidence="2 3">
    <name type="scientific">Parendozoicomonas callyspongiae</name>
    <dbReference type="NCBI Taxonomy" id="2942213"/>
    <lineage>
        <taxon>Bacteria</taxon>
        <taxon>Pseudomonadati</taxon>
        <taxon>Pseudomonadota</taxon>
        <taxon>Gammaproteobacteria</taxon>
        <taxon>Oceanospirillales</taxon>
        <taxon>Endozoicomonadaceae</taxon>
        <taxon>Parendozoicomonas</taxon>
    </lineage>
</organism>
<dbReference type="SUPFAM" id="SSF54001">
    <property type="entry name" value="Cysteine proteinases"/>
    <property type="match status" value="1"/>
</dbReference>
<feature type="region of interest" description="Disordered" evidence="1">
    <location>
        <begin position="1"/>
        <end position="68"/>
    </location>
</feature>
<dbReference type="EMBL" id="JAMFLX010000017">
    <property type="protein sequence ID" value="MCL6270883.1"/>
    <property type="molecule type" value="Genomic_DNA"/>
</dbReference>
<protein>
    <recommendedName>
        <fullName evidence="4">USP domain-containing protein</fullName>
    </recommendedName>
</protein>
<feature type="region of interest" description="Disordered" evidence="1">
    <location>
        <begin position="955"/>
        <end position="1011"/>
    </location>
</feature>
<comment type="caution">
    <text evidence="2">The sequence shown here is derived from an EMBL/GenBank/DDBJ whole genome shotgun (WGS) entry which is preliminary data.</text>
</comment>
<name>A0ABT0PK99_9GAMM</name>
<feature type="compositionally biased region" description="Polar residues" evidence="1">
    <location>
        <begin position="46"/>
        <end position="62"/>
    </location>
</feature>
<evidence type="ECO:0000256" key="1">
    <source>
        <dbReference type="SAM" id="MobiDB-lite"/>
    </source>
</evidence>
<dbReference type="Proteomes" id="UP001203338">
    <property type="component" value="Unassembled WGS sequence"/>
</dbReference>
<keyword evidence="3" id="KW-1185">Reference proteome</keyword>
<feature type="compositionally biased region" description="Polar residues" evidence="1">
    <location>
        <begin position="955"/>
        <end position="975"/>
    </location>
</feature>
<evidence type="ECO:0008006" key="4">
    <source>
        <dbReference type="Google" id="ProtNLM"/>
    </source>
</evidence>
<gene>
    <name evidence="2" type="ORF">M3P05_13215</name>
</gene>
<evidence type="ECO:0000313" key="2">
    <source>
        <dbReference type="EMBL" id="MCL6270883.1"/>
    </source>
</evidence>
<evidence type="ECO:0000313" key="3">
    <source>
        <dbReference type="Proteomes" id="UP001203338"/>
    </source>
</evidence>
<reference evidence="2 3" key="1">
    <citation type="submission" date="2022-05" db="EMBL/GenBank/DDBJ databases">
        <authorList>
            <person name="Park J.-S."/>
        </authorList>
    </citation>
    <scope>NUCLEOTIDE SEQUENCE [LARGE SCALE GENOMIC DNA]</scope>
    <source>
        <strain evidence="2 3">2012CJ34-2</strain>
    </source>
</reference>
<dbReference type="RefSeq" id="WP_249700187.1">
    <property type="nucleotide sequence ID" value="NZ_JAMFLX010000017.1"/>
</dbReference>